<dbReference type="SUPFAM" id="SSF52047">
    <property type="entry name" value="RNI-like"/>
    <property type="match status" value="1"/>
</dbReference>
<dbReference type="AlphaFoldDB" id="A0A9W8U7L0"/>
<dbReference type="Gene3D" id="3.80.10.10">
    <property type="entry name" value="Ribonuclease Inhibitor"/>
    <property type="match status" value="1"/>
</dbReference>
<organism evidence="1 2">
    <name type="scientific">Fusarium irregulare</name>
    <dbReference type="NCBI Taxonomy" id="2494466"/>
    <lineage>
        <taxon>Eukaryota</taxon>
        <taxon>Fungi</taxon>
        <taxon>Dikarya</taxon>
        <taxon>Ascomycota</taxon>
        <taxon>Pezizomycotina</taxon>
        <taxon>Sordariomycetes</taxon>
        <taxon>Hypocreomycetidae</taxon>
        <taxon>Hypocreales</taxon>
        <taxon>Nectriaceae</taxon>
        <taxon>Fusarium</taxon>
        <taxon>Fusarium incarnatum-equiseti species complex</taxon>
    </lineage>
</organism>
<reference evidence="1" key="1">
    <citation type="submission" date="2022-10" db="EMBL/GenBank/DDBJ databases">
        <title>Fusarium specimens isolated from Avocado Roots.</title>
        <authorList>
            <person name="Stajich J."/>
            <person name="Roper C."/>
            <person name="Heimlech-Rivalta G."/>
        </authorList>
    </citation>
    <scope>NUCLEOTIDE SEQUENCE</scope>
    <source>
        <strain evidence="1">CF00143</strain>
    </source>
</reference>
<sequence>MSLLSLPPELLDQICKEFCLHCQKAPSHPKFYFNIADQNNTPPETKSLVALRRTCTVLAQIAQPYLYHRPLGQRFPSFVQNVSEYPQLGHRVRHLSVAQATSPCIRHGDLCAFFTHGFVDRFLERCHHMRGTKLYEDARKCYLDPMPKLIRRCFCLRMLDTFDDEREALAITFGLSFMPNLTKLEILLGENWIFRWCRPDSLPCLRKLVISERDLRRRPNGLAIYGLLAAAPALERLELNEVVHILLPKNERSYLSHANLKELVINASTISTPSLHMLMNGFPNLQTFRFGWAYWKSWHLLEWEETPCPSILNEVVLRRKDTLRHLSLDLSETGDMGGEKLQDLSKMTVLETLHIDSLMLTDENGEVPNDQEIHDILPPNIKEFGLMGKAYKRLYEEVLHLITMRHENLQKVIVASEDLQKDEWSLWINVFASACSETNIEFSTQKPSHWKALTNPNSDW</sequence>
<evidence type="ECO:0000313" key="2">
    <source>
        <dbReference type="Proteomes" id="UP001152130"/>
    </source>
</evidence>
<dbReference type="EMBL" id="JAPDHF010000016">
    <property type="protein sequence ID" value="KAJ4007875.1"/>
    <property type="molecule type" value="Genomic_DNA"/>
</dbReference>
<dbReference type="Proteomes" id="UP001152130">
    <property type="component" value="Unassembled WGS sequence"/>
</dbReference>
<proteinExistence type="predicted"/>
<evidence type="ECO:0008006" key="3">
    <source>
        <dbReference type="Google" id="ProtNLM"/>
    </source>
</evidence>
<evidence type="ECO:0000313" key="1">
    <source>
        <dbReference type="EMBL" id="KAJ4007875.1"/>
    </source>
</evidence>
<accession>A0A9W8U7L0</accession>
<gene>
    <name evidence="1" type="ORF">NW766_009686</name>
</gene>
<dbReference type="InterPro" id="IPR032675">
    <property type="entry name" value="LRR_dom_sf"/>
</dbReference>
<name>A0A9W8U7L0_9HYPO</name>
<comment type="caution">
    <text evidence="1">The sequence shown here is derived from an EMBL/GenBank/DDBJ whole genome shotgun (WGS) entry which is preliminary data.</text>
</comment>
<dbReference type="OrthoDB" id="4757858at2759"/>
<keyword evidence="2" id="KW-1185">Reference proteome</keyword>
<protein>
    <recommendedName>
        <fullName evidence="3">F-box domain-containing protein</fullName>
    </recommendedName>
</protein>